<dbReference type="AlphaFoldDB" id="A0A2I1INJ9"/>
<organism evidence="7 8">
    <name type="scientific">Winkia neuii</name>
    <dbReference type="NCBI Taxonomy" id="33007"/>
    <lineage>
        <taxon>Bacteria</taxon>
        <taxon>Bacillati</taxon>
        <taxon>Actinomycetota</taxon>
        <taxon>Actinomycetes</taxon>
        <taxon>Actinomycetales</taxon>
        <taxon>Actinomycetaceae</taxon>
        <taxon>Winkia</taxon>
    </lineage>
</organism>
<dbReference type="HAMAP" id="MF_01371_B">
    <property type="entry name" value="Ribosomal_uL30_B"/>
    <property type="match status" value="1"/>
</dbReference>
<comment type="similarity">
    <text evidence="1 5">Belongs to the universal ribosomal protein uL30 family.</text>
</comment>
<dbReference type="InterPro" id="IPR005996">
    <property type="entry name" value="Ribosomal_uL30_bac-type"/>
</dbReference>
<dbReference type="Proteomes" id="UP000235122">
    <property type="component" value="Unassembled WGS sequence"/>
</dbReference>
<proteinExistence type="inferred from homology"/>
<evidence type="ECO:0000256" key="4">
    <source>
        <dbReference type="ARBA" id="ARBA00023274"/>
    </source>
</evidence>
<evidence type="ECO:0000313" key="7">
    <source>
        <dbReference type="EMBL" id="PKY72691.1"/>
    </source>
</evidence>
<comment type="caution">
    <text evidence="7">The sequence shown here is derived from an EMBL/GenBank/DDBJ whole genome shotgun (WGS) entry which is preliminary data.</text>
</comment>
<dbReference type="RefSeq" id="WP_024331096.1">
    <property type="nucleotide sequence ID" value="NZ_JASOXK010000002.1"/>
</dbReference>
<dbReference type="FunFam" id="3.30.1390.20:FF:000001">
    <property type="entry name" value="50S ribosomal protein L30"/>
    <property type="match status" value="1"/>
</dbReference>
<evidence type="ECO:0000256" key="3">
    <source>
        <dbReference type="ARBA" id="ARBA00022980"/>
    </source>
</evidence>
<dbReference type="NCBIfam" id="TIGR01308">
    <property type="entry name" value="rpmD_bact"/>
    <property type="match status" value="1"/>
</dbReference>
<evidence type="ECO:0000259" key="6">
    <source>
        <dbReference type="Pfam" id="PF00327"/>
    </source>
</evidence>
<evidence type="ECO:0000256" key="2">
    <source>
        <dbReference type="ARBA" id="ARBA00011838"/>
    </source>
</evidence>
<evidence type="ECO:0000256" key="5">
    <source>
        <dbReference type="HAMAP-Rule" id="MF_01371"/>
    </source>
</evidence>
<dbReference type="STRING" id="33007.HMPREF3198_01559"/>
<dbReference type="EMBL" id="PKKO01000002">
    <property type="protein sequence ID" value="PKY72691.1"/>
    <property type="molecule type" value="Genomic_DNA"/>
</dbReference>
<sequence length="60" mass="6607">MSKLKITQVRSKAGATPKQRATLAALGLKKMHQVVTHEDRPSVRGQVNIVSHMVTVEEVD</sequence>
<dbReference type="GeneID" id="35867834"/>
<dbReference type="InterPro" id="IPR016082">
    <property type="entry name" value="Ribosomal_uL30_ferredoxin-like"/>
</dbReference>
<dbReference type="GO" id="GO:0003735">
    <property type="term" value="F:structural constituent of ribosome"/>
    <property type="evidence" value="ECO:0007669"/>
    <property type="project" value="InterPro"/>
</dbReference>
<dbReference type="GO" id="GO:0022625">
    <property type="term" value="C:cytosolic large ribosomal subunit"/>
    <property type="evidence" value="ECO:0007669"/>
    <property type="project" value="TreeGrafter"/>
</dbReference>
<dbReference type="Gene3D" id="3.30.1390.20">
    <property type="entry name" value="Ribosomal protein L30, ferredoxin-like fold domain"/>
    <property type="match status" value="1"/>
</dbReference>
<dbReference type="PANTHER" id="PTHR15892:SF2">
    <property type="entry name" value="LARGE RIBOSOMAL SUBUNIT PROTEIN UL30M"/>
    <property type="match status" value="1"/>
</dbReference>
<dbReference type="SUPFAM" id="SSF55129">
    <property type="entry name" value="Ribosomal protein L30p/L7e"/>
    <property type="match status" value="1"/>
</dbReference>
<reference evidence="7 8" key="1">
    <citation type="submission" date="2017-12" db="EMBL/GenBank/DDBJ databases">
        <title>Phylogenetic diversity of female urinary microbiome.</title>
        <authorList>
            <person name="Thomas-White K."/>
            <person name="Wolfe A.J."/>
        </authorList>
    </citation>
    <scope>NUCLEOTIDE SEQUENCE [LARGE SCALE GENOMIC DNA]</scope>
    <source>
        <strain evidence="7 8">UMB0402</strain>
    </source>
</reference>
<feature type="domain" description="Large ribosomal subunit protein uL30-like ferredoxin-like fold" evidence="6">
    <location>
        <begin position="4"/>
        <end position="54"/>
    </location>
</feature>
<keyword evidence="8" id="KW-1185">Reference proteome</keyword>
<dbReference type="PANTHER" id="PTHR15892">
    <property type="entry name" value="MITOCHONDRIAL RIBOSOMAL PROTEIN L30"/>
    <property type="match status" value="1"/>
</dbReference>
<dbReference type="CDD" id="cd01658">
    <property type="entry name" value="Ribosomal_L30"/>
    <property type="match status" value="1"/>
</dbReference>
<keyword evidence="3 5" id="KW-0689">Ribosomal protein</keyword>
<name>A0A2I1INJ9_9ACTO</name>
<dbReference type="PIRSF" id="PIRSF002211">
    <property type="entry name" value="Ribosomal_L30_bac-type"/>
    <property type="match status" value="1"/>
</dbReference>
<accession>A0A2I1INJ9</accession>
<keyword evidence="4 5" id="KW-0687">Ribonucleoprotein</keyword>
<dbReference type="GO" id="GO:0006412">
    <property type="term" value="P:translation"/>
    <property type="evidence" value="ECO:0007669"/>
    <property type="project" value="UniProtKB-UniRule"/>
</dbReference>
<dbReference type="InterPro" id="IPR036919">
    <property type="entry name" value="Ribo_uL30_ferredoxin-like_sf"/>
</dbReference>
<evidence type="ECO:0000313" key="8">
    <source>
        <dbReference type="Proteomes" id="UP000235122"/>
    </source>
</evidence>
<dbReference type="Pfam" id="PF00327">
    <property type="entry name" value="Ribosomal_L30"/>
    <property type="match status" value="1"/>
</dbReference>
<evidence type="ECO:0000256" key="1">
    <source>
        <dbReference type="ARBA" id="ARBA00007594"/>
    </source>
</evidence>
<gene>
    <name evidence="5" type="primary">rpmD</name>
    <name evidence="7" type="ORF">CYJ19_03330</name>
</gene>
<comment type="subunit">
    <text evidence="2 5">Part of the 50S ribosomal subunit.</text>
</comment>
<protein>
    <recommendedName>
        <fullName evidence="5">Large ribosomal subunit protein uL30</fullName>
    </recommendedName>
</protein>